<evidence type="ECO:0000313" key="2">
    <source>
        <dbReference type="EMBL" id="KAG0695427.1"/>
    </source>
</evidence>
<protein>
    <submittedName>
        <fullName evidence="2">Uncharacterized protein</fullName>
    </submittedName>
</protein>
<dbReference type="EMBL" id="JACEEZ010026016">
    <property type="protein sequence ID" value="KAG0695427.1"/>
    <property type="molecule type" value="Genomic_DNA"/>
</dbReference>
<name>A0A8J8W9Y3_CHIOP</name>
<dbReference type="AlphaFoldDB" id="A0A8J8W9Y3"/>
<evidence type="ECO:0000256" key="1">
    <source>
        <dbReference type="SAM" id="MobiDB-lite"/>
    </source>
</evidence>
<organism evidence="2 3">
    <name type="scientific">Chionoecetes opilio</name>
    <name type="common">Atlantic snow crab</name>
    <name type="synonym">Cancer opilio</name>
    <dbReference type="NCBI Taxonomy" id="41210"/>
    <lineage>
        <taxon>Eukaryota</taxon>
        <taxon>Metazoa</taxon>
        <taxon>Ecdysozoa</taxon>
        <taxon>Arthropoda</taxon>
        <taxon>Crustacea</taxon>
        <taxon>Multicrustacea</taxon>
        <taxon>Malacostraca</taxon>
        <taxon>Eumalacostraca</taxon>
        <taxon>Eucarida</taxon>
        <taxon>Decapoda</taxon>
        <taxon>Pleocyemata</taxon>
        <taxon>Brachyura</taxon>
        <taxon>Eubrachyura</taxon>
        <taxon>Majoidea</taxon>
        <taxon>Majidae</taxon>
        <taxon>Chionoecetes</taxon>
    </lineage>
</organism>
<reference evidence="2" key="1">
    <citation type="submission" date="2020-07" db="EMBL/GenBank/DDBJ databases">
        <title>The High-quality genome of the commercially important snow crab, Chionoecetes opilio.</title>
        <authorList>
            <person name="Jeong J.-H."/>
            <person name="Ryu S."/>
        </authorList>
    </citation>
    <scope>NUCLEOTIDE SEQUENCE</scope>
    <source>
        <strain evidence="2">MADBK_172401_WGS</strain>
        <tissue evidence="2">Digestive gland</tissue>
    </source>
</reference>
<keyword evidence="3" id="KW-1185">Reference proteome</keyword>
<accession>A0A8J8W9Y3</accession>
<evidence type="ECO:0000313" key="3">
    <source>
        <dbReference type="Proteomes" id="UP000770661"/>
    </source>
</evidence>
<comment type="caution">
    <text evidence="2">The sequence shown here is derived from an EMBL/GenBank/DDBJ whole genome shotgun (WGS) entry which is preliminary data.</text>
</comment>
<feature type="region of interest" description="Disordered" evidence="1">
    <location>
        <begin position="119"/>
        <end position="157"/>
    </location>
</feature>
<proteinExistence type="predicted"/>
<gene>
    <name evidence="2" type="ORF">GWK47_003127</name>
</gene>
<sequence length="212" mass="22844">MAWRRHRRRPALQFLIEGAHNAHMVLTRVPDSAAKLYGAMYRVAKTDHSSPFNTAGQCSSYHSRNHTGILVTHRIISRRALPSSRAIEHKNPRSLASSVRRSHIVCAVWLTVASLSLSGGAGGPTSHMFSNDREMTLPPNDGHTTPARPARPTKRGVARGRPVGWVVSSGGPVAAGRMKSVGLENSSGAACRPACVVGAFRRGPHLARPDND</sequence>
<dbReference type="Proteomes" id="UP000770661">
    <property type="component" value="Unassembled WGS sequence"/>
</dbReference>